<feature type="compositionally biased region" description="Polar residues" evidence="1">
    <location>
        <begin position="177"/>
        <end position="186"/>
    </location>
</feature>
<dbReference type="Proteomes" id="UP000482800">
    <property type="component" value="Unassembled WGS sequence"/>
</dbReference>
<reference evidence="2 3" key="2">
    <citation type="submission" date="2020-03" db="EMBL/GenBank/DDBJ databases">
        <authorList>
            <person name="Ichikawa N."/>
            <person name="Kimura A."/>
            <person name="Kitahashi Y."/>
            <person name="Uohara A."/>
        </authorList>
    </citation>
    <scope>NUCLEOTIDE SEQUENCE [LARGE SCALE GENOMIC DNA]</scope>
    <source>
        <strain evidence="2 3">NBRC 108639</strain>
    </source>
</reference>
<comment type="caution">
    <text evidence="2">The sequence shown here is derived from an EMBL/GenBank/DDBJ whole genome shotgun (WGS) entry which is preliminary data.</text>
</comment>
<accession>A0A6V8KBI9</accession>
<name>A0A6V8KBI9_9ACTN</name>
<organism evidence="2 3">
    <name type="scientific">Phytohabitans houttuyneae</name>
    <dbReference type="NCBI Taxonomy" id="1076126"/>
    <lineage>
        <taxon>Bacteria</taxon>
        <taxon>Bacillati</taxon>
        <taxon>Actinomycetota</taxon>
        <taxon>Actinomycetes</taxon>
        <taxon>Micromonosporales</taxon>
        <taxon>Micromonosporaceae</taxon>
    </lineage>
</organism>
<gene>
    <name evidence="2" type="ORF">Phou_036990</name>
</gene>
<protein>
    <submittedName>
        <fullName evidence="2">Uncharacterized protein</fullName>
    </submittedName>
</protein>
<keyword evidence="3" id="KW-1185">Reference proteome</keyword>
<dbReference type="AlphaFoldDB" id="A0A6V8KBI9"/>
<evidence type="ECO:0000256" key="1">
    <source>
        <dbReference type="SAM" id="MobiDB-lite"/>
    </source>
</evidence>
<feature type="region of interest" description="Disordered" evidence="1">
    <location>
        <begin position="159"/>
        <end position="211"/>
    </location>
</feature>
<sequence>MLIRPVDLPSLRDETVDWVSASGPELYERAILDGRQLVKPMVASSARGAAILTAQEVGRLRKADLFYVSEQMTTLAVAAGRSLPEFTLMPEDLPSPSGLVYFAKPIAAVDYSQWYENEAESPIVAASWGHWTGNNPAWVNGGVWVTWYADRDANFDSALERGAGTRGGSRPPAGSVGASSWTTSPRALSPQPRLVSLTRMGRRPRSQRQPV</sequence>
<evidence type="ECO:0000313" key="3">
    <source>
        <dbReference type="Proteomes" id="UP000482800"/>
    </source>
</evidence>
<reference evidence="2 3" key="1">
    <citation type="submission" date="2020-03" db="EMBL/GenBank/DDBJ databases">
        <title>Whole genome shotgun sequence of Phytohabitans houttuyneae NBRC 108639.</title>
        <authorList>
            <person name="Komaki H."/>
            <person name="Tamura T."/>
        </authorList>
    </citation>
    <scope>NUCLEOTIDE SEQUENCE [LARGE SCALE GENOMIC DNA]</scope>
    <source>
        <strain evidence="2 3">NBRC 108639</strain>
    </source>
</reference>
<proteinExistence type="predicted"/>
<feature type="compositionally biased region" description="Basic residues" evidence="1">
    <location>
        <begin position="200"/>
        <end position="211"/>
    </location>
</feature>
<dbReference type="EMBL" id="BLPF01000001">
    <property type="protein sequence ID" value="GFJ79519.1"/>
    <property type="molecule type" value="Genomic_DNA"/>
</dbReference>
<evidence type="ECO:0000313" key="2">
    <source>
        <dbReference type="EMBL" id="GFJ79519.1"/>
    </source>
</evidence>